<keyword evidence="1" id="KW-0812">Transmembrane</keyword>
<proteinExistence type="predicted"/>
<feature type="transmembrane region" description="Helical" evidence="1">
    <location>
        <begin position="69"/>
        <end position="86"/>
    </location>
</feature>
<organism evidence="2 3">
    <name type="scientific">Euplotes crassus</name>
    <dbReference type="NCBI Taxonomy" id="5936"/>
    <lineage>
        <taxon>Eukaryota</taxon>
        <taxon>Sar</taxon>
        <taxon>Alveolata</taxon>
        <taxon>Ciliophora</taxon>
        <taxon>Intramacronucleata</taxon>
        <taxon>Spirotrichea</taxon>
        <taxon>Hypotrichia</taxon>
        <taxon>Euplotida</taxon>
        <taxon>Euplotidae</taxon>
        <taxon>Moneuplotes</taxon>
    </lineage>
</organism>
<reference evidence="2" key="1">
    <citation type="submission" date="2023-07" db="EMBL/GenBank/DDBJ databases">
        <authorList>
            <consortium name="AG Swart"/>
            <person name="Singh M."/>
            <person name="Singh A."/>
            <person name="Seah K."/>
            <person name="Emmerich C."/>
        </authorList>
    </citation>
    <scope>NUCLEOTIDE SEQUENCE</scope>
    <source>
        <strain evidence="2">DP1</strain>
    </source>
</reference>
<keyword evidence="3" id="KW-1185">Reference proteome</keyword>
<evidence type="ECO:0000313" key="3">
    <source>
        <dbReference type="Proteomes" id="UP001295684"/>
    </source>
</evidence>
<gene>
    <name evidence="2" type="ORF">ECRASSUSDP1_LOCUS1716</name>
</gene>
<dbReference type="InterPro" id="IPR009030">
    <property type="entry name" value="Growth_fac_rcpt_cys_sf"/>
</dbReference>
<protein>
    <submittedName>
        <fullName evidence="2">Uncharacterized protein</fullName>
    </submittedName>
</protein>
<dbReference type="AlphaFoldDB" id="A0AAD1U567"/>
<keyword evidence="1" id="KW-0472">Membrane</keyword>
<accession>A0AAD1U567</accession>
<comment type="caution">
    <text evidence="2">The sequence shown here is derived from an EMBL/GenBank/DDBJ whole genome shotgun (WGS) entry which is preliminary data.</text>
</comment>
<dbReference type="EMBL" id="CAMPGE010001617">
    <property type="protein sequence ID" value="CAI2360414.1"/>
    <property type="molecule type" value="Genomic_DNA"/>
</dbReference>
<dbReference type="SUPFAM" id="SSF57184">
    <property type="entry name" value="Growth factor receptor domain"/>
    <property type="match status" value="1"/>
</dbReference>
<name>A0AAD1U567_EUPCR</name>
<evidence type="ECO:0000256" key="1">
    <source>
        <dbReference type="SAM" id="Phobius"/>
    </source>
</evidence>
<keyword evidence="1" id="KW-1133">Transmembrane helix</keyword>
<sequence>MKKLRRRYKRLDNISEPQNTQKCDSFGVSMLLYSKKCDFTRKSQVLDQESERQGPMKGSRACTQLKGQIVTLIVFLLFCCQALAFYPSQCGDGYFGESENCVPCDSSCKTCLDVMTCETCEDFMRYNSTTKLCESCAESEYYNPIKDDCEPCENVCIQSCAYQPSCFECPPNKIFDIETLKCVEFCTSDKIEIVSNKMNIGRICRTLEFYVDPEGDRIIELGTFEYPYRTFKSVASEILNHYSNTKAEVEIFIKDGYIEMDTLYFINMTNVKITTHPDYQLLNKRAQISFTSKAQHEISKKARFHLLKDTSISHEEFINKDELSEREISELSKIKVGIMLARTSIEISEIEFHASDLGYFCVPIYLQEKQVKLYNLDFNVTGISLESKDPMNVHLENITVDV</sequence>
<dbReference type="Proteomes" id="UP001295684">
    <property type="component" value="Unassembled WGS sequence"/>
</dbReference>
<evidence type="ECO:0000313" key="2">
    <source>
        <dbReference type="EMBL" id="CAI2360414.1"/>
    </source>
</evidence>